<proteinExistence type="predicted"/>
<evidence type="ECO:0000313" key="4">
    <source>
        <dbReference type="EMBL" id="RZQ66122.1"/>
    </source>
</evidence>
<dbReference type="Proteomes" id="UP000292003">
    <property type="component" value="Unassembled WGS sequence"/>
</dbReference>
<name>A0A4Q7JFT2_9PSEU</name>
<keyword evidence="3" id="KW-1133">Transmembrane helix</keyword>
<keyword evidence="2 3" id="KW-0472">Membrane</keyword>
<evidence type="ECO:0000256" key="2">
    <source>
        <dbReference type="ARBA" id="ARBA00023136"/>
    </source>
</evidence>
<accession>A0A4Q7JFT2</accession>
<keyword evidence="5" id="KW-1185">Reference proteome</keyword>
<evidence type="ECO:0000313" key="5">
    <source>
        <dbReference type="Proteomes" id="UP000292003"/>
    </source>
</evidence>
<sequence length="179" mass="18628">MVAGTRRRVPVPPPPPAKPVRRSPLILFAVAVILAAAGVCFTVARTTVANTAVVDAGATAEVGGQVGQGLERVFTFRFDNPEPTRQAAAELFTGDATGQYAGLFDPAVADAAKQRLELRSKVAVAGVTMLSGDRAGLLVFLDQSITRGDTGATRSGGAQLSVTAVRADGRWRVDTLQAR</sequence>
<dbReference type="PANTHER" id="PTHR37042">
    <property type="entry name" value="OUTER MEMBRANE PROTEIN RV1973"/>
    <property type="match status" value="1"/>
</dbReference>
<dbReference type="GO" id="GO:0016020">
    <property type="term" value="C:membrane"/>
    <property type="evidence" value="ECO:0007669"/>
    <property type="project" value="UniProtKB-SubCell"/>
</dbReference>
<protein>
    <recommendedName>
        <fullName evidence="6">Twin-arginine translocation pathway signal</fullName>
    </recommendedName>
</protein>
<organism evidence="4 5">
    <name type="scientific">Amycolatopsis suaedae</name>
    <dbReference type="NCBI Taxonomy" id="2510978"/>
    <lineage>
        <taxon>Bacteria</taxon>
        <taxon>Bacillati</taxon>
        <taxon>Actinomycetota</taxon>
        <taxon>Actinomycetes</taxon>
        <taxon>Pseudonocardiales</taxon>
        <taxon>Pseudonocardiaceae</taxon>
        <taxon>Amycolatopsis</taxon>
    </lineage>
</organism>
<evidence type="ECO:0008006" key="6">
    <source>
        <dbReference type="Google" id="ProtNLM"/>
    </source>
</evidence>
<evidence type="ECO:0000256" key="1">
    <source>
        <dbReference type="ARBA" id="ARBA00004370"/>
    </source>
</evidence>
<dbReference type="PANTHER" id="PTHR37042:SF4">
    <property type="entry name" value="OUTER MEMBRANE PROTEIN RV1973"/>
    <property type="match status" value="1"/>
</dbReference>
<keyword evidence="3" id="KW-0812">Transmembrane</keyword>
<feature type="transmembrane region" description="Helical" evidence="3">
    <location>
        <begin position="25"/>
        <end position="44"/>
    </location>
</feature>
<comment type="caution">
    <text evidence="4">The sequence shown here is derived from an EMBL/GenBank/DDBJ whole genome shotgun (WGS) entry which is preliminary data.</text>
</comment>
<gene>
    <name evidence="4" type="ORF">EWH70_01690</name>
</gene>
<dbReference type="AlphaFoldDB" id="A0A4Q7JFT2"/>
<evidence type="ECO:0000256" key="3">
    <source>
        <dbReference type="SAM" id="Phobius"/>
    </source>
</evidence>
<comment type="subcellular location">
    <subcellularLocation>
        <location evidence="1">Membrane</location>
    </subcellularLocation>
</comment>
<dbReference type="OrthoDB" id="5192320at2"/>
<reference evidence="4 5" key="1">
    <citation type="submission" date="2019-02" db="EMBL/GenBank/DDBJ databases">
        <title>Draft genome sequence of Amycolatopsis sp. 8-3EHSu isolated from roots of Suaeda maritima.</title>
        <authorList>
            <person name="Duangmal K."/>
            <person name="Chantavorakit T."/>
        </authorList>
    </citation>
    <scope>NUCLEOTIDE SEQUENCE [LARGE SCALE GENOMIC DNA]</scope>
    <source>
        <strain evidence="4 5">8-3EHSu</strain>
    </source>
</reference>
<dbReference type="EMBL" id="SFCC01000001">
    <property type="protein sequence ID" value="RZQ66122.1"/>
    <property type="molecule type" value="Genomic_DNA"/>
</dbReference>